<dbReference type="SUPFAM" id="SSF53383">
    <property type="entry name" value="PLP-dependent transferases"/>
    <property type="match status" value="1"/>
</dbReference>
<proteinExistence type="inferred from homology"/>
<dbReference type="AlphaFoldDB" id="F2NS25"/>
<dbReference type="RefSeq" id="WP_013701546.1">
    <property type="nucleotide sequence ID" value="NC_015385.1"/>
</dbReference>
<feature type="domain" description="Aminotransferase class I/classII large" evidence="2">
    <location>
        <begin position="37"/>
        <end position="385"/>
    </location>
</feature>
<dbReference type="EMBL" id="CP002631">
    <property type="protein sequence ID" value="AEB14261.1"/>
    <property type="molecule type" value="Genomic_DNA"/>
</dbReference>
<keyword evidence="1 3" id="KW-0032">Aminotransferase</keyword>
<dbReference type="Pfam" id="PF00155">
    <property type="entry name" value="Aminotran_1_2"/>
    <property type="match status" value="1"/>
</dbReference>
<comment type="cofactor">
    <cofactor evidence="1">
        <name>pyridoxal 5'-phosphate</name>
        <dbReference type="ChEBI" id="CHEBI:597326"/>
    </cofactor>
</comment>
<evidence type="ECO:0000313" key="3">
    <source>
        <dbReference type="EMBL" id="AEB14261.1"/>
    </source>
</evidence>
<dbReference type="GO" id="GO:0030170">
    <property type="term" value="F:pyridoxal phosphate binding"/>
    <property type="evidence" value="ECO:0007669"/>
    <property type="project" value="InterPro"/>
</dbReference>
<sequence>MPVSPYIKETMSSKTAGVIRKMFEEGLELKKKYGEDNVFDFSIGNPDLDPPKEIFECIEELAKKREKNFHGYMPNPGYQFAREAMAKKTETEQGVPVDFSCVVMSVGAAGALNSLFKAILSEGDNVIVPSPFFTEYRHYVHNYGGNLIEVPAKPDFSLDVDAISAALTEKTAAVLINSPNNPTGRIYSNEEIKKLAEVLELHAKKCGRKPYLVCDEPYRAIVYDGNSVAPVFPVYDSAIIVTSFAKNLSLPGERIGYICVNPVCPDKDEVVAACIFTTRILGYVNAPAFFQRVVAKTWNVKVDYSLYKKRRDMLMDVLDEAGVEHIVPEGAFYMWCRAPESFGADDMAFCDYLKKYNILSAPGSGFGGKGWIRLAYCVSEKSIENSRKAFVKAMKNLEEER</sequence>
<reference evidence="3 4" key="1">
    <citation type="journal article" date="2011" name="Stand. Genomic Sci.">
        <title>Complete genome sequence of Treponema succinifaciens type strain (6091).</title>
        <authorList>
            <person name="Han C."/>
            <person name="Gronow S."/>
            <person name="Teshima H."/>
            <person name="Lapidus A."/>
            <person name="Nolan M."/>
            <person name="Lucas S."/>
            <person name="Hammon N."/>
            <person name="Deshpande S."/>
            <person name="Cheng J.F."/>
            <person name="Zeytun A."/>
            <person name="Tapia R."/>
            <person name="Goodwin L."/>
            <person name="Pitluck S."/>
            <person name="Liolios K."/>
            <person name="Pagani I."/>
            <person name="Ivanova N."/>
            <person name="Mavromatis K."/>
            <person name="Mikhailova N."/>
            <person name="Huntemann M."/>
            <person name="Pati A."/>
            <person name="Chen A."/>
            <person name="Palaniappan K."/>
            <person name="Land M."/>
            <person name="Hauser L."/>
            <person name="Brambilla E.M."/>
            <person name="Rohde M."/>
            <person name="Goker M."/>
            <person name="Woyke T."/>
            <person name="Bristow J."/>
            <person name="Eisen J.A."/>
            <person name="Markowitz V."/>
            <person name="Hugenholtz P."/>
            <person name="Kyrpides N.C."/>
            <person name="Klenk H.P."/>
            <person name="Detter J.C."/>
        </authorList>
    </citation>
    <scope>NUCLEOTIDE SEQUENCE [LARGE SCALE GENOMIC DNA]</scope>
    <source>
        <strain evidence="4">ATCC 33096 / DSM 2489 / 6091</strain>
    </source>
</reference>
<organism evidence="3 4">
    <name type="scientific">Treponema succinifaciens (strain ATCC 33096 / DSM 2489 / 6091)</name>
    <dbReference type="NCBI Taxonomy" id="869209"/>
    <lineage>
        <taxon>Bacteria</taxon>
        <taxon>Pseudomonadati</taxon>
        <taxon>Spirochaetota</taxon>
        <taxon>Spirochaetia</taxon>
        <taxon>Spirochaetales</taxon>
        <taxon>Treponemataceae</taxon>
        <taxon>Treponema</taxon>
    </lineage>
</organism>
<evidence type="ECO:0000259" key="2">
    <source>
        <dbReference type="Pfam" id="PF00155"/>
    </source>
</evidence>
<dbReference type="InterPro" id="IPR015424">
    <property type="entry name" value="PyrdxlP-dep_Trfase"/>
</dbReference>
<keyword evidence="4" id="KW-1185">Reference proteome</keyword>
<dbReference type="PROSITE" id="PS00105">
    <property type="entry name" value="AA_TRANSFER_CLASS_1"/>
    <property type="match status" value="1"/>
</dbReference>
<evidence type="ECO:0000313" key="4">
    <source>
        <dbReference type="Proteomes" id="UP000006852"/>
    </source>
</evidence>
<dbReference type="CDD" id="cd00609">
    <property type="entry name" value="AAT_like"/>
    <property type="match status" value="1"/>
</dbReference>
<gene>
    <name evidence="3" type="ordered locus">Tresu_1354</name>
</gene>
<dbReference type="HOGENOM" id="CLU_017584_4_3_12"/>
<dbReference type="Proteomes" id="UP000006852">
    <property type="component" value="Chromosome"/>
</dbReference>
<dbReference type="InterPro" id="IPR015421">
    <property type="entry name" value="PyrdxlP-dep_Trfase_major"/>
</dbReference>
<dbReference type="EC" id="2.6.1.-" evidence="1"/>
<dbReference type="GeneID" id="302998514"/>
<protein>
    <recommendedName>
        <fullName evidence="1">Aminotransferase</fullName>
        <ecNumber evidence="1">2.6.1.-</ecNumber>
    </recommendedName>
</protein>
<dbReference type="PANTHER" id="PTHR42691">
    <property type="entry name" value="ASPARTATE AMINOTRANSFERASE YHDR-RELATED"/>
    <property type="match status" value="1"/>
</dbReference>
<evidence type="ECO:0000256" key="1">
    <source>
        <dbReference type="RuleBase" id="RU000481"/>
    </source>
</evidence>
<keyword evidence="1 3" id="KW-0808">Transferase</keyword>
<dbReference type="PANTHER" id="PTHR42691:SF1">
    <property type="entry name" value="ASPARTATE AMINOTRANSFERASE YHDR-RELATED"/>
    <property type="match status" value="1"/>
</dbReference>
<dbReference type="KEGG" id="tsu:Tresu_1354"/>
<comment type="similarity">
    <text evidence="1">Belongs to the class-I pyridoxal-phosphate-dependent aminotransferase family.</text>
</comment>
<dbReference type="GO" id="GO:0008483">
    <property type="term" value="F:transaminase activity"/>
    <property type="evidence" value="ECO:0007669"/>
    <property type="project" value="UniProtKB-KW"/>
</dbReference>
<name>F2NS25_TRES6</name>
<dbReference type="InterPro" id="IPR004839">
    <property type="entry name" value="Aminotransferase_I/II_large"/>
</dbReference>
<dbReference type="InterPro" id="IPR004838">
    <property type="entry name" value="NHTrfase_class1_PyrdxlP-BS"/>
</dbReference>
<dbReference type="NCBIfam" id="NF005305">
    <property type="entry name" value="PRK06836.1"/>
    <property type="match status" value="1"/>
</dbReference>
<dbReference type="Gene3D" id="3.40.640.10">
    <property type="entry name" value="Type I PLP-dependent aspartate aminotransferase-like (Major domain)"/>
    <property type="match status" value="1"/>
</dbReference>
<dbReference type="eggNOG" id="COG0436">
    <property type="taxonomic scope" value="Bacteria"/>
</dbReference>
<dbReference type="STRING" id="869209.Tresu_1354"/>
<reference evidence="4" key="2">
    <citation type="submission" date="2011-04" db="EMBL/GenBank/DDBJ databases">
        <title>The complete genome of chromosome of Treponema succinifaciens DSM 2489.</title>
        <authorList>
            <person name="Lucas S."/>
            <person name="Copeland A."/>
            <person name="Lapidus A."/>
            <person name="Bruce D."/>
            <person name="Goodwin L."/>
            <person name="Pitluck S."/>
            <person name="Peters L."/>
            <person name="Kyrpides N."/>
            <person name="Mavromatis K."/>
            <person name="Ivanova N."/>
            <person name="Ovchinnikova G."/>
            <person name="Teshima H."/>
            <person name="Detter J.C."/>
            <person name="Tapia R."/>
            <person name="Han C."/>
            <person name="Land M."/>
            <person name="Hauser L."/>
            <person name="Markowitz V."/>
            <person name="Cheng J.-F."/>
            <person name="Hugenholtz P."/>
            <person name="Woyke T."/>
            <person name="Wu D."/>
            <person name="Gronow S."/>
            <person name="Wellnitz S."/>
            <person name="Brambilla E."/>
            <person name="Klenk H.-P."/>
            <person name="Eisen J.A."/>
        </authorList>
    </citation>
    <scope>NUCLEOTIDE SEQUENCE [LARGE SCALE GENOMIC DNA]</scope>
    <source>
        <strain evidence="4">ATCC 33096 / DSM 2489 / 6091</strain>
    </source>
</reference>
<dbReference type="OrthoDB" id="367386at2"/>
<accession>F2NS25</accession>